<dbReference type="InterPro" id="IPR001156">
    <property type="entry name" value="Transferrin-like_dom"/>
</dbReference>
<evidence type="ECO:0000259" key="3">
    <source>
        <dbReference type="PROSITE" id="PS51408"/>
    </source>
</evidence>
<dbReference type="InterPro" id="IPR018195">
    <property type="entry name" value="Transferrin_Fe_BS"/>
</dbReference>
<dbReference type="GO" id="GO:0006826">
    <property type="term" value="P:iron ion transport"/>
    <property type="evidence" value="ECO:0007669"/>
    <property type="project" value="TreeGrafter"/>
</dbReference>
<feature type="signal peptide" evidence="2">
    <location>
        <begin position="1"/>
        <end position="21"/>
    </location>
</feature>
<sequence length="119" mass="12547">MASSGPFQLLLSIVLASFAVASEPRLCVTSVKEMQKCGTFVDITCVQGSNASDCLEKIENNLADITSLDGGNIYKAGKCYNLKPIVAETYNGLPYGAGYFAVAVAKKSSNVTINTLQGK</sequence>
<evidence type="ECO:0000256" key="2">
    <source>
        <dbReference type="SAM" id="SignalP"/>
    </source>
</evidence>
<dbReference type="PANTHER" id="PTHR11485:SF29">
    <property type="entry name" value="TRANSFERRIN 2"/>
    <property type="match status" value="1"/>
</dbReference>
<dbReference type="PRINTS" id="PR00422">
    <property type="entry name" value="TRANSFERRIN"/>
</dbReference>
<dbReference type="PROSITE" id="PS51408">
    <property type="entry name" value="TRANSFERRIN_LIKE_4"/>
    <property type="match status" value="1"/>
</dbReference>
<accession>A0A0L8H4U7</accession>
<dbReference type="Pfam" id="PF00405">
    <property type="entry name" value="Transferrin"/>
    <property type="match status" value="1"/>
</dbReference>
<dbReference type="KEGG" id="obi:106872872"/>
<dbReference type="GO" id="GO:0005886">
    <property type="term" value="C:plasma membrane"/>
    <property type="evidence" value="ECO:0007669"/>
    <property type="project" value="TreeGrafter"/>
</dbReference>
<dbReference type="AlphaFoldDB" id="A0A0L8H4U7"/>
<keyword evidence="2" id="KW-0732">Signal</keyword>
<dbReference type="SUPFAM" id="SSF53850">
    <property type="entry name" value="Periplasmic binding protein-like II"/>
    <property type="match status" value="1"/>
</dbReference>
<dbReference type="GO" id="GO:0005769">
    <property type="term" value="C:early endosome"/>
    <property type="evidence" value="ECO:0007669"/>
    <property type="project" value="TreeGrafter"/>
</dbReference>
<feature type="chain" id="PRO_5005583473" description="Transferrin-like domain-containing protein" evidence="2">
    <location>
        <begin position="22"/>
        <end position="119"/>
    </location>
</feature>
<name>A0A0L8H4U7_OCTBM</name>
<dbReference type="GO" id="GO:0005615">
    <property type="term" value="C:extracellular space"/>
    <property type="evidence" value="ECO:0007669"/>
    <property type="project" value="TreeGrafter"/>
</dbReference>
<evidence type="ECO:0000313" key="4">
    <source>
        <dbReference type="EMBL" id="KOF84099.1"/>
    </source>
</evidence>
<protein>
    <recommendedName>
        <fullName evidence="3">Transferrin-like domain-containing protein</fullName>
    </recommendedName>
</protein>
<evidence type="ECO:0000256" key="1">
    <source>
        <dbReference type="ARBA" id="ARBA00022737"/>
    </source>
</evidence>
<organism evidence="4">
    <name type="scientific">Octopus bimaculoides</name>
    <name type="common">California two-spotted octopus</name>
    <dbReference type="NCBI Taxonomy" id="37653"/>
    <lineage>
        <taxon>Eukaryota</taxon>
        <taxon>Metazoa</taxon>
        <taxon>Spiralia</taxon>
        <taxon>Lophotrochozoa</taxon>
        <taxon>Mollusca</taxon>
        <taxon>Cephalopoda</taxon>
        <taxon>Coleoidea</taxon>
        <taxon>Octopodiformes</taxon>
        <taxon>Octopoda</taxon>
        <taxon>Incirrata</taxon>
        <taxon>Octopodidae</taxon>
        <taxon>Octopus</taxon>
    </lineage>
</organism>
<dbReference type="STRING" id="37653.A0A0L8H4U7"/>
<dbReference type="EMBL" id="KQ419277">
    <property type="protein sequence ID" value="KOF84099.1"/>
    <property type="molecule type" value="Genomic_DNA"/>
</dbReference>
<reference evidence="4" key="1">
    <citation type="submission" date="2015-07" db="EMBL/GenBank/DDBJ databases">
        <title>MeaNS - Measles Nucleotide Surveillance Program.</title>
        <authorList>
            <person name="Tran T."/>
            <person name="Druce J."/>
        </authorList>
    </citation>
    <scope>NUCLEOTIDE SEQUENCE</scope>
    <source>
        <strain evidence="4">UCB-OBI-ISO-001</strain>
        <tissue evidence="4">Gonad</tissue>
    </source>
</reference>
<dbReference type="PANTHER" id="PTHR11485">
    <property type="entry name" value="TRANSFERRIN"/>
    <property type="match status" value="1"/>
</dbReference>
<gene>
    <name evidence="4" type="ORF">OCBIM_22022645mg</name>
</gene>
<proteinExistence type="predicted"/>
<feature type="domain" description="Transferrin-like" evidence="3">
    <location>
        <begin position="16"/>
        <end position="119"/>
    </location>
</feature>
<dbReference type="PROSITE" id="PS00205">
    <property type="entry name" value="TRANSFERRIN_LIKE_1"/>
    <property type="match status" value="1"/>
</dbReference>
<dbReference type="OrthoDB" id="9981115at2759"/>
<dbReference type="GO" id="GO:0055037">
    <property type="term" value="C:recycling endosome"/>
    <property type="evidence" value="ECO:0007669"/>
    <property type="project" value="TreeGrafter"/>
</dbReference>
<dbReference type="Gene3D" id="3.40.190.10">
    <property type="entry name" value="Periplasmic binding protein-like II"/>
    <property type="match status" value="1"/>
</dbReference>
<keyword evidence="1" id="KW-0677">Repeat</keyword>